<feature type="signal peptide" evidence="1">
    <location>
        <begin position="1"/>
        <end position="20"/>
    </location>
</feature>
<dbReference type="RefSeq" id="WP_209695259.1">
    <property type="nucleotide sequence ID" value="NZ_BAAAVU010000009.1"/>
</dbReference>
<proteinExistence type="predicted"/>
<evidence type="ECO:0000259" key="2">
    <source>
        <dbReference type="Pfam" id="PF20254"/>
    </source>
</evidence>
<organism evidence="3 4">
    <name type="scientific">Kribbella aluminosa</name>
    <dbReference type="NCBI Taxonomy" id="416017"/>
    <lineage>
        <taxon>Bacteria</taxon>
        <taxon>Bacillati</taxon>
        <taxon>Actinomycetota</taxon>
        <taxon>Actinomycetes</taxon>
        <taxon>Propionibacteriales</taxon>
        <taxon>Kribbellaceae</taxon>
        <taxon>Kribbella</taxon>
    </lineage>
</organism>
<gene>
    <name evidence="3" type="ORF">JOF29_003608</name>
</gene>
<dbReference type="EMBL" id="JAGINT010000001">
    <property type="protein sequence ID" value="MBP2352525.1"/>
    <property type="molecule type" value="Genomic_DNA"/>
</dbReference>
<keyword evidence="1" id="KW-0732">Signal</keyword>
<accession>A0ABS4ULQ7</accession>
<feature type="chain" id="PRO_5045128101" description="N,N-dimethylformamidase beta subunit-like C-terminal domain-containing protein" evidence="1">
    <location>
        <begin position="21"/>
        <end position="754"/>
    </location>
</feature>
<protein>
    <recommendedName>
        <fullName evidence="2">N,N-dimethylformamidase beta subunit-like C-terminal domain-containing protein</fullName>
    </recommendedName>
</protein>
<sequence>MFRKLLVAALACVLAVVAFVFVDRKADAAAAGVSVTAAQATNGTTTLTYRATVLKAGSIREITVAIPAGTTGRITSINGTVSSVTRTVLRWRPTRVTNVAVGAHLAIPMYGIRLPAGGPWTLGFKSMGTANQVITSGAGVLQPLRSYTPQVAVVASNPIPAQTTNLIYQATVTSAGTLAAVRMQLPTDATGPYTTINGTLTVSAGYATWKPKAPLNVAAGARLGIPVNGVKLSRYGGTMTFSVSATTSTGTVLTTGSTTRTFIAPPAAMPAVAADAFAGVPTGCPQTWPTTTAENAKPGTGDWVIPAAMNGTITAYLTKVSASCGDTVDLKVSSGNNVSVVAYRMGYYAGLGAREVWRQDNVPTVTQPKETIGGTTPDGKPLNMVSAANWTKTLSIPVDKSWTPGTYLIKISDGTQATYAPLTVRDDTGAKHDLLIQQATATWQAYNGFGGRSFYTSLASGSGRLTFDRPYDEGQGSGQYLALEQGLVFWAESKGLDVTYWTDNDLDQYGGQLKSRAGTLFLPGHDEYYSLRMRAAISQAIAQGVNIANLGANTAYRLITFTDESRRSWDIDRYTDGYNSTTWRYQGDAYASQPLLGADYVCAVTAGTLTTTGSWLFKGVPMGTKLPGFIAGEVDNVWPGLYKQPGQTTLVSGTATCHTNGRAAPMDTTVYTAPSGARVLNASTFAYGCFLVRRCPSNWAVPEPDAASQQAVATMIANVTEWVSGGTITVPANTTAAKVRVAVPKQKLATSTQP</sequence>
<feature type="domain" description="N,N-dimethylformamidase beta subunit-like C-terminal" evidence="2">
    <location>
        <begin position="340"/>
        <end position="692"/>
    </location>
</feature>
<reference evidence="3 4" key="1">
    <citation type="submission" date="2021-03" db="EMBL/GenBank/DDBJ databases">
        <title>Sequencing the genomes of 1000 actinobacteria strains.</title>
        <authorList>
            <person name="Klenk H.-P."/>
        </authorList>
    </citation>
    <scope>NUCLEOTIDE SEQUENCE [LARGE SCALE GENOMIC DNA]</scope>
    <source>
        <strain evidence="3 4">DSM 18824</strain>
    </source>
</reference>
<comment type="caution">
    <text evidence="3">The sequence shown here is derived from an EMBL/GenBank/DDBJ whole genome shotgun (WGS) entry which is preliminary data.</text>
</comment>
<name>A0ABS4ULQ7_9ACTN</name>
<evidence type="ECO:0000313" key="4">
    <source>
        <dbReference type="Proteomes" id="UP000755585"/>
    </source>
</evidence>
<dbReference type="Proteomes" id="UP000755585">
    <property type="component" value="Unassembled WGS sequence"/>
</dbReference>
<dbReference type="InterPro" id="IPR046540">
    <property type="entry name" value="DMFA2_C"/>
</dbReference>
<evidence type="ECO:0000256" key="1">
    <source>
        <dbReference type="SAM" id="SignalP"/>
    </source>
</evidence>
<evidence type="ECO:0000313" key="3">
    <source>
        <dbReference type="EMBL" id="MBP2352525.1"/>
    </source>
</evidence>
<keyword evidence="4" id="KW-1185">Reference proteome</keyword>
<dbReference type="Pfam" id="PF20254">
    <property type="entry name" value="DMFA2_C"/>
    <property type="match status" value="1"/>
</dbReference>